<evidence type="ECO:0000256" key="1">
    <source>
        <dbReference type="SAM" id="MobiDB-lite"/>
    </source>
</evidence>
<name>A0AAW0G2U8_9APHY</name>
<gene>
    <name evidence="3" type="ORF">QCA50_009221</name>
</gene>
<reference evidence="3 4" key="1">
    <citation type="submission" date="2022-09" db="EMBL/GenBank/DDBJ databases">
        <authorList>
            <person name="Palmer J.M."/>
        </authorList>
    </citation>
    <scope>NUCLEOTIDE SEQUENCE [LARGE SCALE GENOMIC DNA]</scope>
    <source>
        <strain evidence="3 4">DSM 7382</strain>
    </source>
</reference>
<feature type="region of interest" description="Disordered" evidence="1">
    <location>
        <begin position="34"/>
        <end position="102"/>
    </location>
</feature>
<feature type="chain" id="PRO_5043396068" evidence="2">
    <location>
        <begin position="22"/>
        <end position="314"/>
    </location>
</feature>
<keyword evidence="2" id="KW-0732">Signal</keyword>
<evidence type="ECO:0000256" key="2">
    <source>
        <dbReference type="SAM" id="SignalP"/>
    </source>
</evidence>
<protein>
    <submittedName>
        <fullName evidence="3">Uncharacterized protein</fullName>
    </submittedName>
</protein>
<feature type="compositionally biased region" description="Polar residues" evidence="1">
    <location>
        <begin position="34"/>
        <end position="66"/>
    </location>
</feature>
<dbReference type="AlphaFoldDB" id="A0AAW0G2U8"/>
<organism evidence="3 4">
    <name type="scientific">Cerrena zonata</name>
    <dbReference type="NCBI Taxonomy" id="2478898"/>
    <lineage>
        <taxon>Eukaryota</taxon>
        <taxon>Fungi</taxon>
        <taxon>Dikarya</taxon>
        <taxon>Basidiomycota</taxon>
        <taxon>Agaricomycotina</taxon>
        <taxon>Agaricomycetes</taxon>
        <taxon>Polyporales</taxon>
        <taxon>Cerrenaceae</taxon>
        <taxon>Cerrena</taxon>
    </lineage>
</organism>
<keyword evidence="4" id="KW-1185">Reference proteome</keyword>
<evidence type="ECO:0000313" key="3">
    <source>
        <dbReference type="EMBL" id="KAK7687356.1"/>
    </source>
</evidence>
<sequence length="314" mass="35655">MAAAVLLYSFHLLLLFFSTSATLRGRANRLTAQNLSNHGGRTTTTAASSNSILSDLQTSRITQTESELSDDAEEPLHQQQQQQHQHQQQEEDDDDSLIDDLHDSTPSQLRLEQLFTKVSDNYTTSRPRNLDTRINNWRNSNRDDLIDDNVASWDLDEDLISQILDKTIIRNEVGGLSKSHVPSNFYGDDFLKNLNKKDYIKFKNITKNLKKSLNTNQKETTLDLVNKIISNYHQNNQNTLNRGNLVNKMHHHQKRYSSILNESTTTNDNTDYTFNPTYHDDGFRMLEQSETATSSSLVLCGGVGFGGNSSWGDI</sequence>
<feature type="signal peptide" evidence="2">
    <location>
        <begin position="1"/>
        <end position="21"/>
    </location>
</feature>
<proteinExistence type="predicted"/>
<feature type="compositionally biased region" description="Low complexity" evidence="1">
    <location>
        <begin position="77"/>
        <end position="86"/>
    </location>
</feature>
<accession>A0AAW0G2U8</accession>
<comment type="caution">
    <text evidence="3">The sequence shown here is derived from an EMBL/GenBank/DDBJ whole genome shotgun (WGS) entry which is preliminary data.</text>
</comment>
<dbReference type="EMBL" id="JASBNA010000013">
    <property type="protein sequence ID" value="KAK7687356.1"/>
    <property type="molecule type" value="Genomic_DNA"/>
</dbReference>
<dbReference type="Proteomes" id="UP001385951">
    <property type="component" value="Unassembled WGS sequence"/>
</dbReference>
<evidence type="ECO:0000313" key="4">
    <source>
        <dbReference type="Proteomes" id="UP001385951"/>
    </source>
</evidence>